<accession>A0ABT7N924</accession>
<evidence type="ECO:0000256" key="1">
    <source>
        <dbReference type="SAM" id="SignalP"/>
    </source>
</evidence>
<feature type="chain" id="PRO_5046548652" evidence="1">
    <location>
        <begin position="47"/>
        <end position="268"/>
    </location>
</feature>
<reference evidence="2" key="1">
    <citation type="submission" date="2023-06" db="EMBL/GenBank/DDBJ databases">
        <authorList>
            <person name="Jiang Y."/>
            <person name="Liu Q."/>
        </authorList>
    </citation>
    <scope>NUCLEOTIDE SEQUENCE</scope>
    <source>
        <strain evidence="2">CGMCC 1.12089</strain>
    </source>
</reference>
<sequence length="268" mass="27759">MNSQSAVNPHSDFLRSIRLWRAAGCAAAWVLACCIGATLPPSQAHAQSVIPSSQLVFKKGSSGTSVVGTLRGRSIETRDYVLAAKAGQIMTVSLATTSSSTSFNVLPPGSSGEAIFVGELTGQRAWTGELPDDGNYVIRVYLNRAAGRQGVSSNYKLIVSLTSVEPEEATEKDAASDYDATGQLPCSMGGAPAGSVLCDYGVKRGEAGAATLDITPPGGARRTLTFSGSRVKAGGGGSVKASKQGDDWLVSVNGYEHYVIHKSLIDGS</sequence>
<dbReference type="Proteomes" id="UP001174908">
    <property type="component" value="Unassembled WGS sequence"/>
</dbReference>
<evidence type="ECO:0000313" key="3">
    <source>
        <dbReference type="Proteomes" id="UP001174908"/>
    </source>
</evidence>
<evidence type="ECO:0000313" key="2">
    <source>
        <dbReference type="EMBL" id="MDM0044447.1"/>
    </source>
</evidence>
<keyword evidence="3" id="KW-1185">Reference proteome</keyword>
<keyword evidence="1" id="KW-0732">Signal</keyword>
<dbReference type="EMBL" id="JASZYV010000001">
    <property type="protein sequence ID" value="MDM0044447.1"/>
    <property type="molecule type" value="Genomic_DNA"/>
</dbReference>
<feature type="signal peptide" evidence="1">
    <location>
        <begin position="1"/>
        <end position="46"/>
    </location>
</feature>
<name>A0ABT7N924_9BURK</name>
<dbReference type="Gene3D" id="2.60.120.380">
    <property type="match status" value="1"/>
</dbReference>
<comment type="caution">
    <text evidence="2">The sequence shown here is derived from an EMBL/GenBank/DDBJ whole genome shotgun (WGS) entry which is preliminary data.</text>
</comment>
<dbReference type="RefSeq" id="WP_286659485.1">
    <property type="nucleotide sequence ID" value="NZ_JASZYV010000001.1"/>
</dbReference>
<proteinExistence type="predicted"/>
<organism evidence="2 3">
    <name type="scientific">Variovorax dokdonensis</name>
    <dbReference type="NCBI Taxonomy" id="344883"/>
    <lineage>
        <taxon>Bacteria</taxon>
        <taxon>Pseudomonadati</taxon>
        <taxon>Pseudomonadota</taxon>
        <taxon>Betaproteobacteria</taxon>
        <taxon>Burkholderiales</taxon>
        <taxon>Comamonadaceae</taxon>
        <taxon>Variovorax</taxon>
    </lineage>
</organism>
<gene>
    <name evidence="2" type="ORF">QTH91_08155</name>
</gene>
<protein>
    <submittedName>
        <fullName evidence="2">Uncharacterized protein</fullName>
    </submittedName>
</protein>